<sequence length="419" mass="45650">MSDEISDFIKRANLVPVSVGVSRLNLTLPKINDQGMPCPACGGKDRFAVNLSKGLWVCRGSAGGGNAVGLIGHVCGYDLHRRDHLLEAASLALGEAIPEGGERESADDCAKRQARMAALLDQAQQDAEADRQKQDAFRDREVKKARGIYLNATIAPHPEDGELRHYLRLRTGYVMPDSVFENIRFNPRLTFWSDKRDERGHQIELYVGYGMIAPFVDLSGHVTGCHQTWIDLGNALKFRPQILDDKGDALPTKKMRGTKKGSIIPICGDLSARRWLGGEGIETTAAVAGFEGFRADTFYFATGDLGNMAGPADPKSAFNHPTLVKTDSRGRSRPVRVAGPVPKPDQSPADAYQLPDHVDEVVHLADGDSEFVFTAAALERASRRLARPGRVIRPWWPPEGMDFAEALAGAKAGKGGDRT</sequence>
<evidence type="ECO:0000313" key="4">
    <source>
        <dbReference type="Proteomes" id="UP001549031"/>
    </source>
</evidence>
<gene>
    <name evidence="3" type="ORF">ABID21_000676</name>
</gene>
<dbReference type="EMBL" id="JBEPLJ010000002">
    <property type="protein sequence ID" value="MET3584581.1"/>
    <property type="molecule type" value="Genomic_DNA"/>
</dbReference>
<feature type="domain" description="DNA primase/helicase Gp4 N-terminal Bacteriophage T7-like" evidence="2">
    <location>
        <begin position="34"/>
        <end position="66"/>
    </location>
</feature>
<dbReference type="InterPro" id="IPR013237">
    <property type="entry name" value="Phage_T7_Gp4_N"/>
</dbReference>
<dbReference type="RefSeq" id="WP_247242542.1">
    <property type="nucleotide sequence ID" value="NZ_JALJRA010000002.1"/>
</dbReference>
<protein>
    <recommendedName>
        <fullName evidence="2">DNA primase/helicase Gp4 N-terminal Bacteriophage T7-like domain-containing protein</fullName>
    </recommendedName>
</protein>
<dbReference type="Proteomes" id="UP001549031">
    <property type="component" value="Unassembled WGS sequence"/>
</dbReference>
<accession>A0ABV2H241</accession>
<organism evidence="3 4">
    <name type="scientific">Pseudorhizobium tarimense</name>
    <dbReference type="NCBI Taxonomy" id="1079109"/>
    <lineage>
        <taxon>Bacteria</taxon>
        <taxon>Pseudomonadati</taxon>
        <taxon>Pseudomonadota</taxon>
        <taxon>Alphaproteobacteria</taxon>
        <taxon>Hyphomicrobiales</taxon>
        <taxon>Rhizobiaceae</taxon>
        <taxon>Rhizobium/Agrobacterium group</taxon>
        <taxon>Pseudorhizobium</taxon>
    </lineage>
</organism>
<keyword evidence="4" id="KW-1185">Reference proteome</keyword>
<reference evidence="3 4" key="1">
    <citation type="submission" date="2024-06" db="EMBL/GenBank/DDBJ databases">
        <title>Genomic Encyclopedia of Type Strains, Phase IV (KMG-IV): sequencing the most valuable type-strain genomes for metagenomic binning, comparative biology and taxonomic classification.</title>
        <authorList>
            <person name="Goeker M."/>
        </authorList>
    </citation>
    <scope>NUCLEOTIDE SEQUENCE [LARGE SCALE GENOMIC DNA]</scope>
    <source>
        <strain evidence="3 4">DSM 105042</strain>
    </source>
</reference>
<name>A0ABV2H241_9HYPH</name>
<dbReference type="SUPFAM" id="SSF57783">
    <property type="entry name" value="Zinc beta-ribbon"/>
    <property type="match status" value="1"/>
</dbReference>
<proteinExistence type="predicted"/>
<dbReference type="InterPro" id="IPR036977">
    <property type="entry name" value="DNA_primase_Znf_CHC2"/>
</dbReference>
<feature type="region of interest" description="Disordered" evidence="1">
    <location>
        <begin position="327"/>
        <end position="349"/>
    </location>
</feature>
<comment type="caution">
    <text evidence="3">The sequence shown here is derived from an EMBL/GenBank/DDBJ whole genome shotgun (WGS) entry which is preliminary data.</text>
</comment>
<evidence type="ECO:0000259" key="2">
    <source>
        <dbReference type="Pfam" id="PF08273"/>
    </source>
</evidence>
<evidence type="ECO:0000256" key="1">
    <source>
        <dbReference type="SAM" id="MobiDB-lite"/>
    </source>
</evidence>
<dbReference type="Gene3D" id="3.90.580.10">
    <property type="entry name" value="Zinc finger, CHC2-type domain"/>
    <property type="match status" value="1"/>
</dbReference>
<dbReference type="Pfam" id="PF08273">
    <property type="entry name" value="Zn_Ribbon_Prim"/>
    <property type="match status" value="1"/>
</dbReference>
<evidence type="ECO:0000313" key="3">
    <source>
        <dbReference type="EMBL" id="MET3584581.1"/>
    </source>
</evidence>